<dbReference type="Pfam" id="PF08281">
    <property type="entry name" value="Sigma70_r4_2"/>
    <property type="match status" value="1"/>
</dbReference>
<dbReference type="InterPro" id="IPR013325">
    <property type="entry name" value="RNA_pol_sigma_r2"/>
</dbReference>
<dbReference type="PANTHER" id="PTHR43133">
    <property type="entry name" value="RNA POLYMERASE ECF-TYPE SIGMA FACTO"/>
    <property type="match status" value="1"/>
</dbReference>
<feature type="domain" description="RNA polymerase sigma factor 70 region 4 type 2" evidence="6">
    <location>
        <begin position="108"/>
        <end position="158"/>
    </location>
</feature>
<dbReference type="Gene3D" id="1.10.1740.10">
    <property type="match status" value="1"/>
</dbReference>
<evidence type="ECO:0000256" key="3">
    <source>
        <dbReference type="ARBA" id="ARBA00023082"/>
    </source>
</evidence>
<dbReference type="EMBL" id="JAYXHS010000004">
    <property type="protein sequence ID" value="MEC5387783.1"/>
    <property type="molecule type" value="Genomic_DNA"/>
</dbReference>
<dbReference type="Proteomes" id="UP001331561">
    <property type="component" value="Unassembled WGS sequence"/>
</dbReference>
<comment type="similarity">
    <text evidence="1">Belongs to the sigma-70 factor family. ECF subfamily.</text>
</comment>
<name>A0ABU6K7E2_9RHOO</name>
<dbReference type="InterPro" id="IPR013249">
    <property type="entry name" value="RNA_pol_sigma70_r4_t2"/>
</dbReference>
<evidence type="ECO:0000256" key="1">
    <source>
        <dbReference type="ARBA" id="ARBA00010641"/>
    </source>
</evidence>
<dbReference type="InterPro" id="IPR013324">
    <property type="entry name" value="RNA_pol_sigma_r3/r4-like"/>
</dbReference>
<dbReference type="NCBIfam" id="TIGR02937">
    <property type="entry name" value="sigma70-ECF"/>
    <property type="match status" value="1"/>
</dbReference>
<evidence type="ECO:0000256" key="2">
    <source>
        <dbReference type="ARBA" id="ARBA00023015"/>
    </source>
</evidence>
<keyword evidence="8" id="KW-1185">Reference proteome</keyword>
<dbReference type="InterPro" id="IPR036388">
    <property type="entry name" value="WH-like_DNA-bd_sf"/>
</dbReference>
<dbReference type="SUPFAM" id="SSF88946">
    <property type="entry name" value="Sigma2 domain of RNA polymerase sigma factors"/>
    <property type="match status" value="1"/>
</dbReference>
<dbReference type="SUPFAM" id="SSF88659">
    <property type="entry name" value="Sigma3 and sigma4 domains of RNA polymerase sigma factors"/>
    <property type="match status" value="1"/>
</dbReference>
<gene>
    <name evidence="7" type="ORF">VVD49_18775</name>
</gene>
<protein>
    <submittedName>
        <fullName evidence="7">Sigma-70 family RNA polymerase sigma factor</fullName>
    </submittedName>
</protein>
<reference evidence="7 8" key="1">
    <citation type="submission" date="2024-01" db="EMBL/GenBank/DDBJ databases">
        <title>Uliginosibacterium soil sp. nov.</title>
        <authorList>
            <person name="Lv Y."/>
        </authorList>
    </citation>
    <scope>NUCLEOTIDE SEQUENCE [LARGE SCALE GENOMIC DNA]</scope>
    <source>
        <strain evidence="7 8">H3</strain>
    </source>
</reference>
<keyword evidence="3" id="KW-0731">Sigma factor</keyword>
<dbReference type="Pfam" id="PF04542">
    <property type="entry name" value="Sigma70_r2"/>
    <property type="match status" value="1"/>
</dbReference>
<dbReference type="InterPro" id="IPR007627">
    <property type="entry name" value="RNA_pol_sigma70_r2"/>
</dbReference>
<evidence type="ECO:0000259" key="5">
    <source>
        <dbReference type="Pfam" id="PF04542"/>
    </source>
</evidence>
<keyword evidence="2" id="KW-0805">Transcription regulation</keyword>
<evidence type="ECO:0000259" key="6">
    <source>
        <dbReference type="Pfam" id="PF08281"/>
    </source>
</evidence>
<dbReference type="PANTHER" id="PTHR43133:SF51">
    <property type="entry name" value="RNA POLYMERASE SIGMA FACTOR"/>
    <property type="match status" value="1"/>
</dbReference>
<dbReference type="RefSeq" id="WP_327600757.1">
    <property type="nucleotide sequence ID" value="NZ_JAYXHS010000004.1"/>
</dbReference>
<accession>A0ABU6K7E2</accession>
<proteinExistence type="inferred from homology"/>
<keyword evidence="4" id="KW-0804">Transcription</keyword>
<dbReference type="InterPro" id="IPR039425">
    <property type="entry name" value="RNA_pol_sigma-70-like"/>
</dbReference>
<evidence type="ECO:0000313" key="8">
    <source>
        <dbReference type="Proteomes" id="UP001331561"/>
    </source>
</evidence>
<comment type="caution">
    <text evidence="7">The sequence shown here is derived from an EMBL/GenBank/DDBJ whole genome shotgun (WGS) entry which is preliminary data.</text>
</comment>
<evidence type="ECO:0000256" key="4">
    <source>
        <dbReference type="ARBA" id="ARBA00023163"/>
    </source>
</evidence>
<dbReference type="Gene3D" id="1.10.10.10">
    <property type="entry name" value="Winged helix-like DNA-binding domain superfamily/Winged helix DNA-binding domain"/>
    <property type="match status" value="1"/>
</dbReference>
<sequence>MLVPIFSRLRQKHFDQVVRAYSPELFRFAYWMCRDRFVAEDLVQETFSRAWTNWDKLRDPENPKPWLMTILRNEHARLYERKQFDYVDEAPEDLDIAADHDAIELYDLENLIGSLPLSLREPFLLQTLGGFSCSEIAEQLETTEGAIMVRLTRARQTLRSTLEASPANANNWSRKSS</sequence>
<dbReference type="InterPro" id="IPR014284">
    <property type="entry name" value="RNA_pol_sigma-70_dom"/>
</dbReference>
<organism evidence="7 8">
    <name type="scientific">Uliginosibacterium silvisoli</name>
    <dbReference type="NCBI Taxonomy" id="3114758"/>
    <lineage>
        <taxon>Bacteria</taxon>
        <taxon>Pseudomonadati</taxon>
        <taxon>Pseudomonadota</taxon>
        <taxon>Betaproteobacteria</taxon>
        <taxon>Rhodocyclales</taxon>
        <taxon>Zoogloeaceae</taxon>
        <taxon>Uliginosibacterium</taxon>
    </lineage>
</organism>
<evidence type="ECO:0000313" key="7">
    <source>
        <dbReference type="EMBL" id="MEC5387783.1"/>
    </source>
</evidence>
<feature type="domain" description="RNA polymerase sigma-70 region 2" evidence="5">
    <location>
        <begin position="18"/>
        <end position="82"/>
    </location>
</feature>